<gene>
    <name evidence="12" type="ORF">VE97_C0002G0011</name>
</gene>
<dbReference type="InterPro" id="IPR029060">
    <property type="entry name" value="PIN-like_dom_sf"/>
</dbReference>
<evidence type="ECO:0000256" key="10">
    <source>
        <dbReference type="ARBA" id="ARBA00049244"/>
    </source>
</evidence>
<dbReference type="SUPFAM" id="SSF56672">
    <property type="entry name" value="DNA/RNA polymerases"/>
    <property type="match status" value="1"/>
</dbReference>
<comment type="caution">
    <text evidence="12">The sequence shown here is derived from an EMBL/GenBank/DDBJ whole genome shotgun (WGS) entry which is preliminary data.</text>
</comment>
<keyword evidence="9" id="KW-0234">DNA repair</keyword>
<keyword evidence="3" id="KW-0808">Transferase</keyword>
<evidence type="ECO:0000256" key="3">
    <source>
        <dbReference type="ARBA" id="ARBA00022679"/>
    </source>
</evidence>
<evidence type="ECO:0000313" key="12">
    <source>
        <dbReference type="EMBL" id="KKT87257.1"/>
    </source>
</evidence>
<dbReference type="PANTHER" id="PTHR10133:SF27">
    <property type="entry name" value="DNA POLYMERASE NU"/>
    <property type="match status" value="1"/>
</dbReference>
<organism evidence="12 13">
    <name type="scientific">candidate division Kazan bacterium GW2011_GWB1_45_10</name>
    <dbReference type="NCBI Taxonomy" id="1620411"/>
    <lineage>
        <taxon>Bacteria</taxon>
        <taxon>Bacteria division Kazan-3B-28</taxon>
    </lineage>
</organism>
<comment type="catalytic activity">
    <reaction evidence="10">
        <text>DNA(n) + a 2'-deoxyribonucleoside 5'-triphosphate = DNA(n+1) + diphosphate</text>
        <dbReference type="Rhea" id="RHEA:22508"/>
        <dbReference type="Rhea" id="RHEA-COMP:17339"/>
        <dbReference type="Rhea" id="RHEA-COMP:17340"/>
        <dbReference type="ChEBI" id="CHEBI:33019"/>
        <dbReference type="ChEBI" id="CHEBI:61560"/>
        <dbReference type="ChEBI" id="CHEBI:173112"/>
        <dbReference type="EC" id="2.7.7.7"/>
    </reaction>
</comment>
<evidence type="ECO:0000256" key="7">
    <source>
        <dbReference type="ARBA" id="ARBA00022932"/>
    </source>
</evidence>
<dbReference type="InterPro" id="IPR002298">
    <property type="entry name" value="DNA_polymerase_A"/>
</dbReference>
<protein>
    <recommendedName>
        <fullName evidence="2">DNA-directed DNA polymerase</fullName>
        <ecNumber evidence="2">2.7.7.7</ecNumber>
    </recommendedName>
</protein>
<dbReference type="EMBL" id="LCJZ01000002">
    <property type="protein sequence ID" value="KKT87257.1"/>
    <property type="molecule type" value="Genomic_DNA"/>
</dbReference>
<dbReference type="GO" id="GO:0008409">
    <property type="term" value="F:5'-3' exonuclease activity"/>
    <property type="evidence" value="ECO:0007669"/>
    <property type="project" value="InterPro"/>
</dbReference>
<dbReference type="Gene3D" id="1.20.1060.10">
    <property type="entry name" value="Taq DNA Polymerase, Chain T, domain 4"/>
    <property type="match status" value="1"/>
</dbReference>
<dbReference type="Pfam" id="PF01367">
    <property type="entry name" value="5_3_exonuc"/>
    <property type="match status" value="1"/>
</dbReference>
<evidence type="ECO:0000313" key="13">
    <source>
        <dbReference type="Proteomes" id="UP000033958"/>
    </source>
</evidence>
<keyword evidence="5" id="KW-0235">DNA replication</keyword>
<dbReference type="InterPro" id="IPR008918">
    <property type="entry name" value="HhH2"/>
</dbReference>
<keyword evidence="6" id="KW-0227">DNA damage</keyword>
<dbReference type="Gene3D" id="3.40.50.1010">
    <property type="entry name" value="5'-nuclease"/>
    <property type="match status" value="1"/>
</dbReference>
<name>A0A0G1N2G2_UNCK3</name>
<evidence type="ECO:0000256" key="1">
    <source>
        <dbReference type="ARBA" id="ARBA00007705"/>
    </source>
</evidence>
<dbReference type="InterPro" id="IPR002421">
    <property type="entry name" value="5-3_exonuclease"/>
</dbReference>
<dbReference type="InterPro" id="IPR001098">
    <property type="entry name" value="DNA-dir_DNA_pol_A_palm_dom"/>
</dbReference>
<proteinExistence type="inferred from homology"/>
<dbReference type="SMART" id="SM00475">
    <property type="entry name" value="53EXOc"/>
    <property type="match status" value="1"/>
</dbReference>
<dbReference type="InterPro" id="IPR036279">
    <property type="entry name" value="5-3_exonuclease_C_sf"/>
</dbReference>
<dbReference type="FunFam" id="1.20.1060.10:FF:000001">
    <property type="entry name" value="DNA polymerase I"/>
    <property type="match status" value="1"/>
</dbReference>
<evidence type="ECO:0000256" key="6">
    <source>
        <dbReference type="ARBA" id="ARBA00022763"/>
    </source>
</evidence>
<evidence type="ECO:0000256" key="8">
    <source>
        <dbReference type="ARBA" id="ARBA00023125"/>
    </source>
</evidence>
<keyword evidence="8" id="KW-0238">DNA-binding</keyword>
<dbReference type="GO" id="GO:0006261">
    <property type="term" value="P:DNA-templated DNA replication"/>
    <property type="evidence" value="ECO:0007669"/>
    <property type="project" value="InterPro"/>
</dbReference>
<dbReference type="Pfam" id="PF02739">
    <property type="entry name" value="5_3_exonuc_N"/>
    <property type="match status" value="1"/>
</dbReference>
<keyword evidence="4" id="KW-0548">Nucleotidyltransferase</keyword>
<dbReference type="Gene3D" id="1.10.150.20">
    <property type="entry name" value="5' to 3' exonuclease, C-terminal subdomain"/>
    <property type="match status" value="2"/>
</dbReference>
<feature type="domain" description="5'-3' exonuclease" evidence="11">
    <location>
        <begin position="6"/>
        <end position="265"/>
    </location>
</feature>
<dbReference type="CDD" id="cd09859">
    <property type="entry name" value="PIN_53EXO"/>
    <property type="match status" value="1"/>
</dbReference>
<comment type="similarity">
    <text evidence="1">Belongs to the DNA polymerase type-A family.</text>
</comment>
<dbReference type="GO" id="GO:0006302">
    <property type="term" value="P:double-strand break repair"/>
    <property type="evidence" value="ECO:0007669"/>
    <property type="project" value="TreeGrafter"/>
</dbReference>
<evidence type="ECO:0000256" key="2">
    <source>
        <dbReference type="ARBA" id="ARBA00012417"/>
    </source>
</evidence>
<dbReference type="CDD" id="cd09898">
    <property type="entry name" value="H3TH_53EXO"/>
    <property type="match status" value="1"/>
</dbReference>
<dbReference type="GO" id="GO:0003887">
    <property type="term" value="F:DNA-directed DNA polymerase activity"/>
    <property type="evidence" value="ECO:0007669"/>
    <property type="project" value="UniProtKB-KW"/>
</dbReference>
<dbReference type="PRINTS" id="PR00868">
    <property type="entry name" value="DNAPOLI"/>
</dbReference>
<evidence type="ECO:0000256" key="9">
    <source>
        <dbReference type="ARBA" id="ARBA00023204"/>
    </source>
</evidence>
<dbReference type="SUPFAM" id="SSF88723">
    <property type="entry name" value="PIN domain-like"/>
    <property type="match status" value="1"/>
</dbReference>
<evidence type="ECO:0000256" key="4">
    <source>
        <dbReference type="ARBA" id="ARBA00022695"/>
    </source>
</evidence>
<dbReference type="SMART" id="SM00279">
    <property type="entry name" value="HhH2"/>
    <property type="match status" value="1"/>
</dbReference>
<dbReference type="EC" id="2.7.7.7" evidence="2"/>
<sequence length="540" mass="60366">MATGRKKLVLIDGNALVHRAFHALAQANLTSPNGEPTGAIYGFAVMLLNVYTKLRPDYIAVAFDTAAPTFRHQEYEAYKATRIKAPQELYDQIPRIQELVTTFNIPIFMKDGFEADDIVGTLARQAPENVDTYIATGDMDAMQLVDNHTFIYAPRKGFSDIVIYGSREVETAKGIKPTQVVDFKGLRGDPSDNIPGVPGIGEVTAKKLLAEYGSIDKIYQHINDLPDKTRELLTKHKAKAIQSRGLATILTDIPIKLDLKKAEAVEFDANQVRDLFFKLGFRSLINRIPAGTLTKGGQTSFFDSAPKSKTTRGKGKLSFTEKLDHDLDPILRQMEKNGILLDVDFIHKLNRQVSEDLDKLTKTIYRQSSTEFNLNSPAQLSEVLFKKLKLPAAGIKKTKTCYSTAVGELEKLIDHHPIIRHILQYRGWEKLRNTYLETLPKLADKHNRVHTTYAQDTSTGRLSSSNPNLQNIPIRSDLGAEIRKAFIAPKGFLLLSVDYSQIELRIVASLSKDVRMMDSFQKSEDIHARVAAEINGISIS</sequence>
<accession>A0A0G1N2G2</accession>
<dbReference type="Gene3D" id="3.30.70.370">
    <property type="match status" value="1"/>
</dbReference>
<dbReference type="AlphaFoldDB" id="A0A0G1N2G2"/>
<dbReference type="SUPFAM" id="SSF47807">
    <property type="entry name" value="5' to 3' exonuclease, C-terminal subdomain"/>
    <property type="match status" value="1"/>
</dbReference>
<evidence type="ECO:0000259" key="11">
    <source>
        <dbReference type="SMART" id="SM00475"/>
    </source>
</evidence>
<feature type="non-terminal residue" evidence="12">
    <location>
        <position position="540"/>
    </location>
</feature>
<dbReference type="InterPro" id="IPR020046">
    <property type="entry name" value="5-3_exonucl_a-hlix_arch_N"/>
</dbReference>
<dbReference type="PANTHER" id="PTHR10133">
    <property type="entry name" value="DNA POLYMERASE I"/>
    <property type="match status" value="1"/>
</dbReference>
<reference evidence="12 13" key="1">
    <citation type="journal article" date="2015" name="Nature">
        <title>rRNA introns, odd ribosomes, and small enigmatic genomes across a large radiation of phyla.</title>
        <authorList>
            <person name="Brown C.T."/>
            <person name="Hug L.A."/>
            <person name="Thomas B.C."/>
            <person name="Sharon I."/>
            <person name="Castelle C.J."/>
            <person name="Singh A."/>
            <person name="Wilkins M.J."/>
            <person name="Williams K.H."/>
            <person name="Banfield J.F."/>
        </authorList>
    </citation>
    <scope>NUCLEOTIDE SEQUENCE [LARGE SCALE GENOMIC DNA]</scope>
</reference>
<dbReference type="FunFam" id="1.10.150.20:FF:000003">
    <property type="entry name" value="DNA polymerase I"/>
    <property type="match status" value="1"/>
</dbReference>
<dbReference type="InterPro" id="IPR043502">
    <property type="entry name" value="DNA/RNA_pol_sf"/>
</dbReference>
<dbReference type="Pfam" id="PF00476">
    <property type="entry name" value="DNA_pol_A"/>
    <property type="match status" value="1"/>
</dbReference>
<dbReference type="Proteomes" id="UP000033958">
    <property type="component" value="Unassembled WGS sequence"/>
</dbReference>
<dbReference type="GO" id="GO:0003677">
    <property type="term" value="F:DNA binding"/>
    <property type="evidence" value="ECO:0007669"/>
    <property type="project" value="UniProtKB-KW"/>
</dbReference>
<dbReference type="InterPro" id="IPR020045">
    <property type="entry name" value="DNA_polI_H3TH"/>
</dbReference>
<keyword evidence="7" id="KW-0239">DNA-directed DNA polymerase</keyword>
<evidence type="ECO:0000256" key="5">
    <source>
        <dbReference type="ARBA" id="ARBA00022705"/>
    </source>
</evidence>